<accession>A0A7R8ZIL6</accession>
<reference evidence="12" key="1">
    <citation type="submission" date="2020-11" db="EMBL/GenBank/DDBJ databases">
        <authorList>
            <person name="Tran Van P."/>
        </authorList>
    </citation>
    <scope>NUCLEOTIDE SEQUENCE</scope>
</reference>
<keyword evidence="5" id="KW-0547">Nucleotide-binding</keyword>
<dbReference type="GO" id="GO:0005524">
    <property type="term" value="F:ATP binding"/>
    <property type="evidence" value="ECO:0007669"/>
    <property type="project" value="UniProtKB-UniRule"/>
</dbReference>
<dbReference type="GO" id="GO:0035556">
    <property type="term" value="P:intracellular signal transduction"/>
    <property type="evidence" value="ECO:0007669"/>
    <property type="project" value="TreeGrafter"/>
</dbReference>
<dbReference type="PANTHER" id="PTHR24346">
    <property type="entry name" value="MAP/MICROTUBULE AFFINITY-REGULATING KINASE"/>
    <property type="match status" value="1"/>
</dbReference>
<dbReference type="Gene3D" id="1.10.510.10">
    <property type="entry name" value="Transferase(Phosphotransferase) domain 1"/>
    <property type="match status" value="1"/>
</dbReference>
<dbReference type="AlphaFoldDB" id="A0A7R8ZIL6"/>
<evidence type="ECO:0000256" key="2">
    <source>
        <dbReference type="ARBA" id="ARBA00022473"/>
    </source>
</evidence>
<feature type="compositionally biased region" description="Acidic residues" evidence="10">
    <location>
        <begin position="58"/>
        <end position="73"/>
    </location>
</feature>
<dbReference type="PANTHER" id="PTHR24346:SF102">
    <property type="entry name" value="TESTIS-SPECIFIC SERINE_THREONINE-PROTEIN KINASE 1"/>
    <property type="match status" value="1"/>
</dbReference>
<dbReference type="GO" id="GO:0030154">
    <property type="term" value="P:cell differentiation"/>
    <property type="evidence" value="ECO:0007669"/>
    <property type="project" value="UniProtKB-KW"/>
</dbReference>
<evidence type="ECO:0000256" key="10">
    <source>
        <dbReference type="SAM" id="MobiDB-lite"/>
    </source>
</evidence>
<gene>
    <name evidence="12" type="ORF">CTOB1V02_LOCUS3760</name>
</gene>
<evidence type="ECO:0000256" key="1">
    <source>
        <dbReference type="ARBA" id="ARBA00001946"/>
    </source>
</evidence>
<dbReference type="InterPro" id="IPR017441">
    <property type="entry name" value="Protein_kinase_ATP_BS"/>
</dbReference>
<evidence type="ECO:0000256" key="3">
    <source>
        <dbReference type="ARBA" id="ARBA00022553"/>
    </source>
</evidence>
<evidence type="ECO:0000256" key="4">
    <source>
        <dbReference type="ARBA" id="ARBA00022723"/>
    </source>
</evidence>
<feature type="compositionally biased region" description="Basic and acidic residues" evidence="10">
    <location>
        <begin position="32"/>
        <end position="41"/>
    </location>
</feature>
<dbReference type="PROSITE" id="PS00107">
    <property type="entry name" value="PROTEIN_KINASE_ATP"/>
    <property type="match status" value="1"/>
</dbReference>
<evidence type="ECO:0000256" key="6">
    <source>
        <dbReference type="ARBA" id="ARBA00022782"/>
    </source>
</evidence>
<keyword evidence="7" id="KW-0067">ATP-binding</keyword>
<dbReference type="InterPro" id="IPR011009">
    <property type="entry name" value="Kinase-like_dom_sf"/>
</dbReference>
<sequence>MEPEQEQTSELAAVLTKPMQDLQITKNNSSKESGDTFEPDRCSALPDPDDSIWKLKSDDEDDASDGPQFDDNDERVVRLELDRLLKMKKPIVRVPGGGGEPNPNQEIAVEAMKKHGYVFDRKLGAGAYATVFLVNYTDADGKSIKLAAKVIDRKKLPQHFIKKFFPRELAVTSSMNHPHIVKVHSVIQKMEFVFIFMECAPNGDLLKFIQKNEYCSELQTLVWGSQMMSALAYLANIQICNRDIKPENFLISRNFNTKMVDFGFARKYGPKEKAETYCGSPVYCAPEIMQAIPYYPLLIDIWSMGVTFYVMVTGRLPFDYTTTESFIKHQMARAYVWEGGAAPMLSAEFKNLVSRMLEPDIKKRITLKEINSHPFFSKEMYKKLGGNPNVKGGKV</sequence>
<keyword evidence="3" id="KW-0597">Phosphoprotein</keyword>
<feature type="region of interest" description="Disordered" evidence="10">
    <location>
        <begin position="1"/>
        <end position="73"/>
    </location>
</feature>
<dbReference type="PROSITE" id="PS50011">
    <property type="entry name" value="PROTEIN_KINASE_DOM"/>
    <property type="match status" value="1"/>
</dbReference>
<dbReference type="GO" id="GO:0050321">
    <property type="term" value="F:tau-protein kinase activity"/>
    <property type="evidence" value="ECO:0007669"/>
    <property type="project" value="TreeGrafter"/>
</dbReference>
<evidence type="ECO:0000256" key="5">
    <source>
        <dbReference type="ARBA" id="ARBA00022741"/>
    </source>
</evidence>
<protein>
    <recommendedName>
        <fullName evidence="11">Protein kinase domain-containing protein</fullName>
    </recommendedName>
</protein>
<dbReference type="FunFam" id="1.10.510.10:FF:000571">
    <property type="entry name" value="Maternal embryonic leucine zipper kinase"/>
    <property type="match status" value="1"/>
</dbReference>
<dbReference type="SMART" id="SM00220">
    <property type="entry name" value="S_TKc"/>
    <property type="match status" value="1"/>
</dbReference>
<evidence type="ECO:0000256" key="7">
    <source>
        <dbReference type="ARBA" id="ARBA00022840"/>
    </source>
</evidence>
<evidence type="ECO:0000259" key="11">
    <source>
        <dbReference type="PROSITE" id="PS50011"/>
    </source>
</evidence>
<comment type="cofactor">
    <cofactor evidence="1">
        <name>Mg(2+)</name>
        <dbReference type="ChEBI" id="CHEBI:18420"/>
    </cofactor>
</comment>
<keyword evidence="4" id="KW-0479">Metal-binding</keyword>
<feature type="compositionally biased region" description="Polar residues" evidence="10">
    <location>
        <begin position="22"/>
        <end position="31"/>
    </location>
</feature>
<dbReference type="GO" id="GO:0007283">
    <property type="term" value="P:spermatogenesis"/>
    <property type="evidence" value="ECO:0007669"/>
    <property type="project" value="UniProtKB-KW"/>
</dbReference>
<keyword evidence="2" id="KW-0217">Developmental protein</keyword>
<proteinExistence type="predicted"/>
<keyword evidence="6" id="KW-0221">Differentiation</keyword>
<evidence type="ECO:0000256" key="9">
    <source>
        <dbReference type="ARBA" id="ARBA00022871"/>
    </source>
</evidence>
<dbReference type="InterPro" id="IPR000719">
    <property type="entry name" value="Prot_kinase_dom"/>
</dbReference>
<keyword evidence="9" id="KW-0744">Spermatogenesis</keyword>
<evidence type="ECO:0000256" key="8">
    <source>
        <dbReference type="ARBA" id="ARBA00022842"/>
    </source>
</evidence>
<dbReference type="Pfam" id="PF00069">
    <property type="entry name" value="Pkinase"/>
    <property type="match status" value="1"/>
</dbReference>
<dbReference type="GO" id="GO:0005737">
    <property type="term" value="C:cytoplasm"/>
    <property type="evidence" value="ECO:0007669"/>
    <property type="project" value="TreeGrafter"/>
</dbReference>
<organism evidence="12">
    <name type="scientific">Cyprideis torosa</name>
    <dbReference type="NCBI Taxonomy" id="163714"/>
    <lineage>
        <taxon>Eukaryota</taxon>
        <taxon>Metazoa</taxon>
        <taxon>Ecdysozoa</taxon>
        <taxon>Arthropoda</taxon>
        <taxon>Crustacea</taxon>
        <taxon>Oligostraca</taxon>
        <taxon>Ostracoda</taxon>
        <taxon>Podocopa</taxon>
        <taxon>Podocopida</taxon>
        <taxon>Cytherocopina</taxon>
        <taxon>Cytheroidea</taxon>
        <taxon>Cytherideidae</taxon>
        <taxon>Cyprideis</taxon>
    </lineage>
</organism>
<feature type="domain" description="Protein kinase" evidence="11">
    <location>
        <begin position="117"/>
        <end position="376"/>
    </location>
</feature>
<evidence type="ECO:0000313" key="12">
    <source>
        <dbReference type="EMBL" id="CAD7225828.1"/>
    </source>
</evidence>
<dbReference type="EMBL" id="OB660671">
    <property type="protein sequence ID" value="CAD7225828.1"/>
    <property type="molecule type" value="Genomic_DNA"/>
</dbReference>
<dbReference type="GO" id="GO:0046872">
    <property type="term" value="F:metal ion binding"/>
    <property type="evidence" value="ECO:0007669"/>
    <property type="project" value="UniProtKB-KW"/>
</dbReference>
<dbReference type="OrthoDB" id="541276at2759"/>
<dbReference type="GO" id="GO:0000226">
    <property type="term" value="P:microtubule cytoskeleton organization"/>
    <property type="evidence" value="ECO:0007669"/>
    <property type="project" value="TreeGrafter"/>
</dbReference>
<dbReference type="SUPFAM" id="SSF56112">
    <property type="entry name" value="Protein kinase-like (PK-like)"/>
    <property type="match status" value="1"/>
</dbReference>
<keyword evidence="8" id="KW-0460">Magnesium</keyword>
<name>A0A7R8ZIL6_9CRUS</name>